<gene>
    <name evidence="3" type="ORF">EV184_118108</name>
</gene>
<reference evidence="3 4" key="1">
    <citation type="submission" date="2019-03" db="EMBL/GenBank/DDBJ databases">
        <title>Genomic Encyclopedia of Type Strains, Phase IV (KMG-V): Genome sequencing to study the core and pangenomes of soil and plant-associated prokaryotes.</title>
        <authorList>
            <person name="Whitman W."/>
        </authorList>
    </citation>
    <scope>NUCLEOTIDE SEQUENCE [LARGE SCALE GENOMIC DNA]</scope>
    <source>
        <strain evidence="3 4">23C40</strain>
    </source>
</reference>
<dbReference type="GO" id="GO:0006310">
    <property type="term" value="P:DNA recombination"/>
    <property type="evidence" value="ECO:0007669"/>
    <property type="project" value="UniProtKB-KW"/>
</dbReference>
<sequence>MAKTLKEAPITTANARSKLGEGEYARRLDAEAAVWYRKGKRGGVWFARWRNKGHGANYKQAPIGPANDVNDKPAEGLFTFLQAERLARHIVEQARQEAKAAADGPPLTVRLAIEAYIADRDARESRRKGREVRSDAGQRLSRYVTGQDKRGKQQAVPAAPLADVTLHTLKESDLLTWLAGLPGAVKATTKQRLVNDLKAALNATYAANRDRLDATLPAIIKHGLKKPGNGHHDGDDVASVARDNQILTDAQVGLLISVAQEIDAEQGWDGDLYRLVVVLAATGARFSQIARMRVGDVQRSQGRLLVPVSRKGKGGKSGSTPVPVGKDVLDALLPSTTGRKNDEPLLERWRHKQVTGEIGKWEKTDRGAWHSPSELQRTWDAMRERAGMPDVIPYALRHSSIVRGIRANLPIRLVAALHDTSVAMIERHYGRFIADGLDELAARAVVPLVPQDSGARVVPLRN</sequence>
<dbReference type="InterPro" id="IPR002104">
    <property type="entry name" value="Integrase_catalytic"/>
</dbReference>
<dbReference type="InterPro" id="IPR011010">
    <property type="entry name" value="DNA_brk_join_enz"/>
</dbReference>
<name>A0A4R2BIU2_9HYPH</name>
<proteinExistence type="predicted"/>
<accession>A0A4R2BIU2</accession>
<dbReference type="Pfam" id="PF00589">
    <property type="entry name" value="Phage_integrase"/>
    <property type="match status" value="1"/>
</dbReference>
<organism evidence="3 4">
    <name type="scientific">Sinorhizobium americanum</name>
    <dbReference type="NCBI Taxonomy" id="194963"/>
    <lineage>
        <taxon>Bacteria</taxon>
        <taxon>Pseudomonadati</taxon>
        <taxon>Pseudomonadota</taxon>
        <taxon>Alphaproteobacteria</taxon>
        <taxon>Hyphomicrobiales</taxon>
        <taxon>Rhizobiaceae</taxon>
        <taxon>Sinorhizobium/Ensifer group</taxon>
        <taxon>Sinorhizobium</taxon>
    </lineage>
</organism>
<dbReference type="SUPFAM" id="SSF56349">
    <property type="entry name" value="DNA breaking-rejoining enzymes"/>
    <property type="match status" value="1"/>
</dbReference>
<dbReference type="GO" id="GO:0003677">
    <property type="term" value="F:DNA binding"/>
    <property type="evidence" value="ECO:0007669"/>
    <property type="project" value="InterPro"/>
</dbReference>
<protein>
    <submittedName>
        <fullName evidence="3">Phage integrase family protein</fullName>
    </submittedName>
</protein>
<dbReference type="AlphaFoldDB" id="A0A4R2BIU2"/>
<dbReference type="EMBL" id="SLVU01000018">
    <property type="protein sequence ID" value="TCN25884.1"/>
    <property type="molecule type" value="Genomic_DNA"/>
</dbReference>
<feature type="domain" description="Tyr recombinase" evidence="2">
    <location>
        <begin position="242"/>
        <end position="442"/>
    </location>
</feature>
<dbReference type="Proteomes" id="UP000295043">
    <property type="component" value="Unassembled WGS sequence"/>
</dbReference>
<comment type="caution">
    <text evidence="3">The sequence shown here is derived from an EMBL/GenBank/DDBJ whole genome shotgun (WGS) entry which is preliminary data.</text>
</comment>
<dbReference type="Gene3D" id="1.10.443.10">
    <property type="entry name" value="Intergrase catalytic core"/>
    <property type="match status" value="1"/>
</dbReference>
<dbReference type="GO" id="GO:0015074">
    <property type="term" value="P:DNA integration"/>
    <property type="evidence" value="ECO:0007669"/>
    <property type="project" value="InterPro"/>
</dbReference>
<keyword evidence="1" id="KW-0233">DNA recombination</keyword>
<evidence type="ECO:0000313" key="3">
    <source>
        <dbReference type="EMBL" id="TCN25884.1"/>
    </source>
</evidence>
<dbReference type="InterPro" id="IPR013762">
    <property type="entry name" value="Integrase-like_cat_sf"/>
</dbReference>
<evidence type="ECO:0000256" key="1">
    <source>
        <dbReference type="ARBA" id="ARBA00023172"/>
    </source>
</evidence>
<evidence type="ECO:0000313" key="4">
    <source>
        <dbReference type="Proteomes" id="UP000295043"/>
    </source>
</evidence>
<dbReference type="PROSITE" id="PS51898">
    <property type="entry name" value="TYR_RECOMBINASE"/>
    <property type="match status" value="1"/>
</dbReference>
<evidence type="ECO:0000259" key="2">
    <source>
        <dbReference type="PROSITE" id="PS51898"/>
    </source>
</evidence>
<dbReference type="RefSeq" id="WP_132078909.1">
    <property type="nucleotide sequence ID" value="NZ_SLVU01000018.1"/>
</dbReference>